<gene>
    <name evidence="2" type="ORF">HYALB_00013704</name>
</gene>
<sequence length="168" mass="18505">MFFSNSLVIALATLLASVTATPVPQALFPDDGIYRWKVEALDLYCPFTPTCEYKFTVGGDAFNKNGTDIPTFNATCSGTKESDPFVPCTFNDGAPAGRTLSSRIIPTPIFDERGKIRGSLIISYQFTDASKQAWNYTNNFFEVKYLDFEPQNFNVEVGAPVKIGPQTS</sequence>
<comment type="caution">
    <text evidence="2">The sequence shown here is derived from an EMBL/GenBank/DDBJ whole genome shotgun (WGS) entry which is preliminary data.</text>
</comment>
<dbReference type="OrthoDB" id="10418163at2759"/>
<proteinExistence type="predicted"/>
<feature type="signal peptide" evidence="1">
    <location>
        <begin position="1"/>
        <end position="20"/>
    </location>
</feature>
<reference evidence="2" key="1">
    <citation type="submission" date="2021-07" db="EMBL/GenBank/DDBJ databases">
        <authorList>
            <person name="Durling M."/>
        </authorList>
    </citation>
    <scope>NUCLEOTIDE SEQUENCE</scope>
</reference>
<feature type="chain" id="PRO_5040150031" evidence="1">
    <location>
        <begin position="21"/>
        <end position="168"/>
    </location>
</feature>
<dbReference type="EMBL" id="CAJVRM010000575">
    <property type="protein sequence ID" value="CAG8982222.1"/>
    <property type="molecule type" value="Genomic_DNA"/>
</dbReference>
<evidence type="ECO:0000313" key="2">
    <source>
        <dbReference type="EMBL" id="CAG8982222.1"/>
    </source>
</evidence>
<evidence type="ECO:0000256" key="1">
    <source>
        <dbReference type="SAM" id="SignalP"/>
    </source>
</evidence>
<protein>
    <submittedName>
        <fullName evidence="2">Uncharacterized protein</fullName>
    </submittedName>
</protein>
<evidence type="ECO:0000313" key="3">
    <source>
        <dbReference type="Proteomes" id="UP000701801"/>
    </source>
</evidence>
<keyword evidence="3" id="KW-1185">Reference proteome</keyword>
<dbReference type="AlphaFoldDB" id="A0A9N9M1D5"/>
<accession>A0A9N9M1D5</accession>
<organism evidence="2 3">
    <name type="scientific">Hymenoscyphus albidus</name>
    <dbReference type="NCBI Taxonomy" id="595503"/>
    <lineage>
        <taxon>Eukaryota</taxon>
        <taxon>Fungi</taxon>
        <taxon>Dikarya</taxon>
        <taxon>Ascomycota</taxon>
        <taxon>Pezizomycotina</taxon>
        <taxon>Leotiomycetes</taxon>
        <taxon>Helotiales</taxon>
        <taxon>Helotiaceae</taxon>
        <taxon>Hymenoscyphus</taxon>
    </lineage>
</organism>
<dbReference type="Proteomes" id="UP000701801">
    <property type="component" value="Unassembled WGS sequence"/>
</dbReference>
<keyword evidence="1" id="KW-0732">Signal</keyword>
<name>A0A9N9M1D5_9HELO</name>